<dbReference type="SUPFAM" id="SSF50249">
    <property type="entry name" value="Nucleic acid-binding proteins"/>
    <property type="match status" value="2"/>
</dbReference>
<organism evidence="6 7">
    <name type="scientific">Tanacetum coccineum</name>
    <dbReference type="NCBI Taxonomy" id="301880"/>
    <lineage>
        <taxon>Eukaryota</taxon>
        <taxon>Viridiplantae</taxon>
        <taxon>Streptophyta</taxon>
        <taxon>Embryophyta</taxon>
        <taxon>Tracheophyta</taxon>
        <taxon>Spermatophyta</taxon>
        <taxon>Magnoliopsida</taxon>
        <taxon>eudicotyledons</taxon>
        <taxon>Gunneridae</taxon>
        <taxon>Pentapetalae</taxon>
        <taxon>asterids</taxon>
        <taxon>campanulids</taxon>
        <taxon>Asterales</taxon>
        <taxon>Asteraceae</taxon>
        <taxon>Asteroideae</taxon>
        <taxon>Anthemideae</taxon>
        <taxon>Anthemidinae</taxon>
        <taxon>Tanacetum</taxon>
    </lineage>
</organism>
<dbReference type="PANTHER" id="PTHR10492">
    <property type="match status" value="1"/>
</dbReference>
<dbReference type="EC" id="5.6.2.3" evidence="1"/>
<evidence type="ECO:0000313" key="7">
    <source>
        <dbReference type="Proteomes" id="UP001151760"/>
    </source>
</evidence>
<keyword evidence="1 6" id="KW-0347">Helicase</keyword>
<dbReference type="Pfam" id="PF21530">
    <property type="entry name" value="Pif1_2B_dom"/>
    <property type="match status" value="1"/>
</dbReference>
<feature type="compositionally biased region" description="Polar residues" evidence="2">
    <location>
        <begin position="1929"/>
        <end position="1938"/>
    </location>
</feature>
<sequence length="1938" mass="221184">MKGKRKCEDLDKGHRLGNGDVFGNEEWNGGLGSTSGRQRSRRAFLCNRPGFGSASEVSDTDVGNMASYTSGCADGGILLDFEQTSMQALSNRQRGPRYSRDYTYECLFRQSGSVASQGESSSGNDVGPQHLRSPNNPIETSLVNYSANNQHAHPWSVMNGPFILDFEKREICSVSTPDVPCSLHIASHPCMSNVNGSGHNMRTRRQRDAEMQTLPEGASTIAIGSVSVHNKAEDTQSRTRRSCTRVGNVVGSRVTPVRPRSVSHNVVIPSSMSYGNDDREGLNSPHSVGHMTAQVGNSVRSSIAHRVPDLGNILGSKCRSTNARRRSADIRMLTYNSSSVPQSDGVSPYYKDIGDCDCFCEHCGAKFWYGERLKGHREAVYNKCCSGGRVRLEPEQNPPEHIKQLFRNRRFMEHIRAYNQMFSMTSFGARIDDSINNGRAPYIFKISGEVYHWIGSLCPSEGDPPRFLQLYIYDTENEVTNRLRHFGGDRSGNLDQAIVEGLIGFLDEHNELVRLFRIARDKCTGEFVPDFKIRLYNVVGAREYDLPTSQTLAGIVFQSGQDTETDYDVIIESRGGVPQRVNKLHSSYMSLQFPLLFIFGQPGFNIEMKQVGVHNEKRVSMHMFYMYQLHERLNSYGLLFRGGRLLQQYVVGVYCCIEQNRMDYYRLHQNDIRKEYLSGIYDAISRGDHEGRFIGSRIILPMSFTGGPRYMYSHYLDALAICRTLGNPQFFITFTCNVNWPEIKRHMQRYPELLPGDRADVVVRVFHQKVEQFCKFLRSSRLFGTVTGLLYTIEFQKRGLPHCHTLLWIDDKEKIQHAEDIDNYISAELPDPNEDPEGYRVVSEMMIHGPCGPPEPNAPCMKENRCSKKFPKAYNATTYFDKDGYAHYRRRETNVYTTRRGVDLDNCYTVPYNRQLCLTFHAHINVEYCGWTMLIKYLFKYISKGTDRIVAKITRPIGEAAPQVNRGAIHVDEIQNFVDGRYICPYEAFWRIFKYEIHSRQPAVQILSVHLENMQVVTFRDHQPLQFVANNESNKMTTLTEWLEYNKYHTDGRHLTYLDFPKSFVWYGDSKKWNPRQRSGQVSIGRLAHVHPSAGELFYLRILLCHQKGCMSFEDIRTVNGRVYSTFRAACEAFGLLGDDKEWDTALLEASFSSTPTELRNLFVQLLIFCEVSDPTRLWRRYWERMSDDIQLRVAAEHHIVGLHINNPELEQYTLFEIEIILKTFSKTLSDFGLPTLSRRLLEELRNRELLEERSYDRDKLAQEVAMLVPKLNKDQKIIYNLIVDAAVAKRQELIFVYGHGGTGKTFLWKTIINTLRSQGKIVLAVASSGIASLLLPSGRTAHSRFKLPLELTDESICKITKNTHAGRLLAETNLIIWDESPMNDRRCFETLDRTLRDIMDTPETLFGGKTIVLGGDFRQTLPVKKGATKHEIVASSIAESYLWKHFKVCTLRENMRLLQPQTNESEQTLARSFASWLLDIGNGNIGEPDVEDGQSTFWISIPEAYCIPDDNNGLSNLINFIYDKNTLQHPTAQELQQKAIVCPRNDTADIINTKVLSMVYGDSTTYKSSDEAIPLANDRGAAELLYPMEYLNTLNFSGFPPHELELKVGIPIMNVEMLFKQAWAQYTKFDSIPSDDFPKHYFNFVAYNQLEYKFNLESTTIDQNQVTLTDYTGCLTRVGDVERHGRPGANQTVLRKLDIENLDGDVIELTIWDEIAENFHKAEYELMQKPVIIAVSSCKVTEYANTLQLTATSATFYYLNPEIPELDHLLVEFTAKYDLKPLLEISKSKFADPEREKKRNRYPISTLLQENPDSYKGVRFTAEATITGINTSRDWYYIACAKCIRKVLDGTDIPTCPDHGPQPHPNYRNNSTGNTRYPYSRNTRKENANIDYTSFISSPFTPTATTTLQQPTEPVTSTTTDDIVRSRPVSSQRWNTR</sequence>
<evidence type="ECO:0000259" key="3">
    <source>
        <dbReference type="Pfam" id="PF05970"/>
    </source>
</evidence>
<comment type="caution">
    <text evidence="6">The sequence shown here is derived from an EMBL/GenBank/DDBJ whole genome shotgun (WGS) entry which is preliminary data.</text>
</comment>
<proteinExistence type="inferred from homology"/>
<feature type="region of interest" description="Disordered" evidence="2">
    <location>
        <begin position="18"/>
        <end position="38"/>
    </location>
</feature>
<keyword evidence="7" id="KW-1185">Reference proteome</keyword>
<reference evidence="6" key="1">
    <citation type="journal article" date="2022" name="Int. J. Mol. Sci.">
        <title>Draft Genome of Tanacetum Coccineum: Genomic Comparison of Closely Related Tanacetum-Family Plants.</title>
        <authorList>
            <person name="Yamashiro T."/>
            <person name="Shiraishi A."/>
            <person name="Nakayama K."/>
            <person name="Satake H."/>
        </authorList>
    </citation>
    <scope>NUCLEOTIDE SEQUENCE</scope>
</reference>
<evidence type="ECO:0000259" key="4">
    <source>
        <dbReference type="Pfam" id="PF14214"/>
    </source>
</evidence>
<dbReference type="SUPFAM" id="SSF52540">
    <property type="entry name" value="P-loop containing nucleoside triphosphate hydrolases"/>
    <property type="match status" value="2"/>
</dbReference>
<dbReference type="InterPro" id="IPR012340">
    <property type="entry name" value="NA-bd_OB-fold"/>
</dbReference>
<feature type="compositionally biased region" description="Polar residues" evidence="2">
    <location>
        <begin position="1868"/>
        <end position="1882"/>
    </location>
</feature>
<dbReference type="InterPro" id="IPR027417">
    <property type="entry name" value="P-loop_NTPase"/>
</dbReference>
<comment type="cofactor">
    <cofactor evidence="1">
        <name>Mg(2+)</name>
        <dbReference type="ChEBI" id="CHEBI:18420"/>
    </cofactor>
</comment>
<dbReference type="PANTHER" id="PTHR10492:SF96">
    <property type="entry name" value="ATP-DEPENDENT DNA HELICASE"/>
    <property type="match status" value="1"/>
</dbReference>
<keyword evidence="1" id="KW-0234">DNA repair</keyword>
<evidence type="ECO:0000256" key="2">
    <source>
        <dbReference type="SAM" id="MobiDB-lite"/>
    </source>
</evidence>
<evidence type="ECO:0000259" key="5">
    <source>
        <dbReference type="Pfam" id="PF21530"/>
    </source>
</evidence>
<dbReference type="CDD" id="cd04481">
    <property type="entry name" value="RPA1_DBD_B_like"/>
    <property type="match status" value="1"/>
</dbReference>
<keyword evidence="1" id="KW-0067">ATP-binding</keyword>
<dbReference type="Gene3D" id="2.40.50.140">
    <property type="entry name" value="Nucleic acid-binding proteins"/>
    <property type="match status" value="2"/>
</dbReference>
<comment type="similarity">
    <text evidence="1">Belongs to the helicase family.</text>
</comment>
<dbReference type="EMBL" id="BQNB010015931">
    <property type="protein sequence ID" value="GJT45805.1"/>
    <property type="molecule type" value="Genomic_DNA"/>
</dbReference>
<dbReference type="GO" id="GO:0004386">
    <property type="term" value="F:helicase activity"/>
    <property type="evidence" value="ECO:0007669"/>
    <property type="project" value="UniProtKB-KW"/>
</dbReference>
<feature type="domain" description="DNA helicase Pif1-like 2B" evidence="5">
    <location>
        <begin position="1590"/>
        <end position="1615"/>
    </location>
</feature>
<feature type="region of interest" description="Disordered" evidence="2">
    <location>
        <begin position="1858"/>
        <end position="1882"/>
    </location>
</feature>
<dbReference type="Pfam" id="PF14214">
    <property type="entry name" value="Helitron_like_N"/>
    <property type="match status" value="1"/>
</dbReference>
<evidence type="ECO:0000256" key="1">
    <source>
        <dbReference type="RuleBase" id="RU363044"/>
    </source>
</evidence>
<feature type="region of interest" description="Disordered" evidence="2">
    <location>
        <begin position="114"/>
        <end position="140"/>
    </location>
</feature>
<protein>
    <recommendedName>
        <fullName evidence="1">ATP-dependent DNA helicase</fullName>
        <ecNumber evidence="1">5.6.2.3</ecNumber>
    </recommendedName>
</protein>
<comment type="catalytic activity">
    <reaction evidence="1">
        <text>ATP + H2O = ADP + phosphate + H(+)</text>
        <dbReference type="Rhea" id="RHEA:13065"/>
        <dbReference type="ChEBI" id="CHEBI:15377"/>
        <dbReference type="ChEBI" id="CHEBI:15378"/>
        <dbReference type="ChEBI" id="CHEBI:30616"/>
        <dbReference type="ChEBI" id="CHEBI:43474"/>
        <dbReference type="ChEBI" id="CHEBI:456216"/>
        <dbReference type="EC" id="5.6.2.3"/>
    </reaction>
</comment>
<keyword evidence="1" id="KW-0378">Hydrolase</keyword>
<keyword evidence="1" id="KW-0547">Nucleotide-binding</keyword>
<feature type="compositionally biased region" description="Low complexity" evidence="2">
    <location>
        <begin position="1902"/>
        <end position="1913"/>
    </location>
</feature>
<gene>
    <name evidence="6" type="ORF">Tco_0954520</name>
</gene>
<dbReference type="Gene3D" id="3.40.50.300">
    <property type="entry name" value="P-loop containing nucleotide triphosphate hydrolases"/>
    <property type="match status" value="1"/>
</dbReference>
<dbReference type="Pfam" id="PF05970">
    <property type="entry name" value="PIF1"/>
    <property type="match status" value="1"/>
</dbReference>
<feature type="domain" description="Helitron helicase-like" evidence="4">
    <location>
        <begin position="624"/>
        <end position="807"/>
    </location>
</feature>
<feature type="compositionally biased region" description="Low complexity" evidence="2">
    <location>
        <begin position="114"/>
        <end position="123"/>
    </location>
</feature>
<dbReference type="InterPro" id="IPR010285">
    <property type="entry name" value="DNA_helicase_pif1-like_DEAD"/>
</dbReference>
<evidence type="ECO:0000313" key="6">
    <source>
        <dbReference type="EMBL" id="GJT45805.1"/>
    </source>
</evidence>
<name>A0ABQ5E4M6_9ASTR</name>
<dbReference type="InterPro" id="IPR025476">
    <property type="entry name" value="Helitron_helicase-like"/>
</dbReference>
<accession>A0ABQ5E4M6</accession>
<keyword evidence="1" id="KW-0227">DNA damage</keyword>
<reference evidence="6" key="2">
    <citation type="submission" date="2022-01" db="EMBL/GenBank/DDBJ databases">
        <authorList>
            <person name="Yamashiro T."/>
            <person name="Shiraishi A."/>
            <person name="Satake H."/>
            <person name="Nakayama K."/>
        </authorList>
    </citation>
    <scope>NUCLEOTIDE SEQUENCE</scope>
</reference>
<keyword evidence="1" id="KW-0233">DNA recombination</keyword>
<feature type="region of interest" description="Disordered" evidence="2">
    <location>
        <begin position="1902"/>
        <end position="1938"/>
    </location>
</feature>
<dbReference type="InterPro" id="IPR049163">
    <property type="entry name" value="Pif1-like_2B_dom"/>
</dbReference>
<dbReference type="Proteomes" id="UP001151760">
    <property type="component" value="Unassembled WGS sequence"/>
</dbReference>
<feature type="domain" description="DNA helicase Pif1-like DEAD-box helicase" evidence="3">
    <location>
        <begin position="1271"/>
        <end position="1490"/>
    </location>
</feature>